<dbReference type="InterPro" id="IPR009294">
    <property type="entry name" value="Aph-1"/>
</dbReference>
<feature type="transmembrane region" description="Helical" evidence="7">
    <location>
        <begin position="62"/>
        <end position="81"/>
    </location>
</feature>
<dbReference type="GO" id="GO:0034464">
    <property type="term" value="C:BBSome"/>
    <property type="evidence" value="ECO:0007669"/>
    <property type="project" value="InterPro"/>
</dbReference>
<organism evidence="8">
    <name type="scientific">Dermatophagoides farinae</name>
    <name type="common">American house dust mite</name>
    <dbReference type="NCBI Taxonomy" id="6954"/>
    <lineage>
        <taxon>Eukaryota</taxon>
        <taxon>Metazoa</taxon>
        <taxon>Ecdysozoa</taxon>
        <taxon>Arthropoda</taxon>
        <taxon>Chelicerata</taxon>
        <taxon>Arachnida</taxon>
        <taxon>Acari</taxon>
        <taxon>Acariformes</taxon>
        <taxon>Sarcoptiformes</taxon>
        <taxon>Astigmata</taxon>
        <taxon>Psoroptidia</taxon>
        <taxon>Analgoidea</taxon>
        <taxon>Pyroglyphidae</taxon>
        <taxon>Dermatophagoidinae</taxon>
        <taxon>Dermatophagoides</taxon>
    </lineage>
</organism>
<dbReference type="GO" id="GO:0016485">
    <property type="term" value="P:protein processing"/>
    <property type="evidence" value="ECO:0007669"/>
    <property type="project" value="InterPro"/>
</dbReference>
<gene>
    <name evidence="8" type="ORF">HUG17_3463</name>
</gene>
<evidence type="ECO:0000256" key="3">
    <source>
        <dbReference type="ARBA" id="ARBA00022692"/>
    </source>
</evidence>
<protein>
    <submittedName>
        <fullName evidence="8">Gamma-secretase subunit aph-1-like protein</fullName>
    </submittedName>
</protein>
<feature type="transmembrane region" description="Helical" evidence="7">
    <location>
        <begin position="211"/>
        <end position="231"/>
    </location>
</feature>
<evidence type="ECO:0000256" key="5">
    <source>
        <dbReference type="ARBA" id="ARBA00022989"/>
    </source>
</evidence>
<dbReference type="EMBL" id="SDOV01000007">
    <property type="protein sequence ID" value="KAH7639430.1"/>
    <property type="molecule type" value="Genomic_DNA"/>
</dbReference>
<name>A0A9D4SFU0_DERFA</name>
<evidence type="ECO:0000256" key="4">
    <source>
        <dbReference type="ARBA" id="ARBA00022976"/>
    </source>
</evidence>
<evidence type="ECO:0000256" key="1">
    <source>
        <dbReference type="ARBA" id="ARBA00004141"/>
    </source>
</evidence>
<keyword evidence="4" id="KW-0914">Notch signaling pathway</keyword>
<feature type="transmembrane region" description="Helical" evidence="7">
    <location>
        <begin position="6"/>
        <end position="26"/>
    </location>
</feature>
<dbReference type="PANTHER" id="PTHR12889">
    <property type="entry name" value="GAMMA-SECRETASE SUBUNIT APH-1"/>
    <property type="match status" value="1"/>
</dbReference>
<feature type="transmembrane region" description="Helical" evidence="7">
    <location>
        <begin position="155"/>
        <end position="177"/>
    </location>
</feature>
<dbReference type="AlphaFoldDB" id="A0A9D4SFU0"/>
<evidence type="ECO:0000313" key="8">
    <source>
        <dbReference type="EMBL" id="KAH7639430.1"/>
    </source>
</evidence>
<evidence type="ECO:0000256" key="6">
    <source>
        <dbReference type="ARBA" id="ARBA00023136"/>
    </source>
</evidence>
<sequence>MAYLEFFGYCLIAFGPSLAMFCLVIANDPIRIIIMISACFFWLVSLLLSSILWTIVVPLKEYLLFGVTFSILFQETFRYLFYQVLRKAETGLQKVAEVGRNGSNEIQPKLDTNRMQLSFVSGVGFGVMSGVFSLINILADATGPGTVGLDGGSTYFFLCASLTTLAFILLHICWTIILFKSCDSGNKPFILFVLISHLAASYITFLNPSKLYAISIPMQYLLLVITFLVTLKCADFRFDQFTKIIIIMPRDQSSSASSIGGGGGISSHTEIKPIIPSQHLVIIDERPYFVLCKPKLLPLKSIALLQVESIQREAEEKIKLMQQKQ</sequence>
<feature type="transmembrane region" description="Helical" evidence="7">
    <location>
        <begin position="117"/>
        <end position="135"/>
    </location>
</feature>
<dbReference type="Proteomes" id="UP000828236">
    <property type="component" value="Unassembled WGS sequence"/>
</dbReference>
<proteinExistence type="inferred from homology"/>
<evidence type="ECO:0000256" key="2">
    <source>
        <dbReference type="ARBA" id="ARBA00005577"/>
    </source>
</evidence>
<feature type="transmembrane region" description="Helical" evidence="7">
    <location>
        <begin position="33"/>
        <end position="56"/>
    </location>
</feature>
<dbReference type="Pfam" id="PF06105">
    <property type="entry name" value="Aph-1"/>
    <property type="match status" value="1"/>
</dbReference>
<keyword evidence="6 7" id="KW-0472">Membrane</keyword>
<dbReference type="Pfam" id="PF14777">
    <property type="entry name" value="BBIP10"/>
    <property type="match status" value="1"/>
</dbReference>
<dbReference type="GO" id="GO:0007219">
    <property type="term" value="P:Notch signaling pathway"/>
    <property type="evidence" value="ECO:0007669"/>
    <property type="project" value="UniProtKB-KW"/>
</dbReference>
<accession>A0A9D4SFU0</accession>
<comment type="similarity">
    <text evidence="2">Belongs to the APH-1 family.</text>
</comment>
<comment type="caution">
    <text evidence="8">The sequence shown here is derived from an EMBL/GenBank/DDBJ whole genome shotgun (WGS) entry which is preliminary data.</text>
</comment>
<dbReference type="GO" id="GO:0016020">
    <property type="term" value="C:membrane"/>
    <property type="evidence" value="ECO:0007669"/>
    <property type="project" value="UniProtKB-SubCell"/>
</dbReference>
<keyword evidence="3 7" id="KW-0812">Transmembrane</keyword>
<dbReference type="GO" id="GO:0060271">
    <property type="term" value="P:cilium assembly"/>
    <property type="evidence" value="ECO:0007669"/>
    <property type="project" value="InterPro"/>
</dbReference>
<keyword evidence="5 7" id="KW-1133">Transmembrane helix</keyword>
<reference evidence="8" key="2">
    <citation type="journal article" date="2021" name="World Allergy Organ. J.">
        <title>Chromosome-level assembly of Dermatophagoides farinae genome and transcriptome reveals two novel allergens Der f 37 and Der f 39.</title>
        <authorList>
            <person name="Chen J."/>
            <person name="Cai Z."/>
            <person name="Fan D."/>
            <person name="Hu J."/>
            <person name="Hou Y."/>
            <person name="He Y."/>
            <person name="Zhang Z."/>
            <person name="Zhao Z."/>
            <person name="Gao P."/>
            <person name="Hu W."/>
            <person name="Sun J."/>
            <person name="Li J."/>
            <person name="Ji K."/>
        </authorList>
    </citation>
    <scope>NUCLEOTIDE SEQUENCE</scope>
    <source>
        <strain evidence="8">JKM2019</strain>
    </source>
</reference>
<dbReference type="InterPro" id="IPR028233">
    <property type="entry name" value="BBIP10"/>
</dbReference>
<evidence type="ECO:0000256" key="7">
    <source>
        <dbReference type="SAM" id="Phobius"/>
    </source>
</evidence>
<reference evidence="8" key="1">
    <citation type="submission" date="2020-06" db="EMBL/GenBank/DDBJ databases">
        <authorList>
            <person name="Ji K."/>
            <person name="Li J."/>
        </authorList>
    </citation>
    <scope>NUCLEOTIDE SEQUENCE</scope>
    <source>
        <strain evidence="8">JKM2019</strain>
        <tissue evidence="8">Whole body</tissue>
    </source>
</reference>
<feature type="transmembrane region" description="Helical" evidence="7">
    <location>
        <begin position="189"/>
        <end position="205"/>
    </location>
</feature>
<comment type="subcellular location">
    <subcellularLocation>
        <location evidence="1">Membrane</location>
        <topology evidence="1">Multi-pass membrane protein</topology>
    </subcellularLocation>
</comment>